<dbReference type="Pfam" id="PF00356">
    <property type="entry name" value="LacI"/>
    <property type="match status" value="1"/>
</dbReference>
<proteinExistence type="predicted"/>
<evidence type="ECO:0000313" key="5">
    <source>
        <dbReference type="EMBL" id="OXS79958.1"/>
    </source>
</evidence>
<dbReference type="Gene3D" id="3.40.50.2300">
    <property type="match status" value="2"/>
</dbReference>
<feature type="domain" description="HTH lacI-type" evidence="4">
    <location>
        <begin position="13"/>
        <end position="69"/>
    </location>
</feature>
<dbReference type="SUPFAM" id="SSF53822">
    <property type="entry name" value="Periplasmic binding protein-like I"/>
    <property type="match status" value="1"/>
</dbReference>
<keyword evidence="6" id="KW-1185">Reference proteome</keyword>
<protein>
    <recommendedName>
        <fullName evidence="4">HTH lacI-type domain-containing protein</fullName>
    </recommendedName>
</protein>
<dbReference type="InterPro" id="IPR028082">
    <property type="entry name" value="Peripla_BP_I"/>
</dbReference>
<dbReference type="InterPro" id="IPR046335">
    <property type="entry name" value="LacI/GalR-like_sensor"/>
</dbReference>
<comment type="caution">
    <text evidence="5">The sequence shown here is derived from an EMBL/GenBank/DDBJ whole genome shotgun (WGS) entry which is preliminary data.</text>
</comment>
<dbReference type="Gene3D" id="1.10.260.40">
    <property type="entry name" value="lambda repressor-like DNA-binding domains"/>
    <property type="match status" value="1"/>
</dbReference>
<dbReference type="CDD" id="cd06267">
    <property type="entry name" value="PBP1_LacI_sugar_binding-like"/>
    <property type="match status" value="1"/>
</dbReference>
<dbReference type="InterPro" id="IPR010982">
    <property type="entry name" value="Lambda_DNA-bd_dom_sf"/>
</dbReference>
<evidence type="ECO:0000313" key="6">
    <source>
        <dbReference type="Proteomes" id="UP000215545"/>
    </source>
</evidence>
<reference evidence="6" key="1">
    <citation type="submission" date="2017-03" db="EMBL/GenBank/DDBJ databases">
        <title>Bacillus sp. V-88(T) DSM27956, whole genome shotgun sequencing project.</title>
        <authorList>
            <person name="Dastager S.G."/>
            <person name="Neurgaonkar P.S."/>
            <person name="Dharne M.S."/>
        </authorList>
    </citation>
    <scope>NUCLEOTIDE SEQUENCE [LARGE SCALE GENOMIC DNA]</scope>
    <source>
        <strain evidence="6">DSM 25145</strain>
    </source>
</reference>
<dbReference type="PROSITE" id="PS50932">
    <property type="entry name" value="HTH_LACI_2"/>
    <property type="match status" value="1"/>
</dbReference>
<dbReference type="SUPFAM" id="SSF47413">
    <property type="entry name" value="lambda repressor-like DNA-binding domains"/>
    <property type="match status" value="1"/>
</dbReference>
<dbReference type="SMART" id="SM00354">
    <property type="entry name" value="HTH_LACI"/>
    <property type="match status" value="1"/>
</dbReference>
<gene>
    <name evidence="5" type="ORF">B1B05_00265</name>
</gene>
<sequence length="347" mass="38231">MLFCIGRCIHQLATLKEVAKLAKVDSSVVSRVVNNDPALNIKPETRKRILDAVEELKYRPNMSARNLKKGQSKMLGMIIPDFSNPVYSLIIHGAEDQAAQEGFNLLVYSLKQKGLEKSYSPLLDGQIEGLLIANSEIDNKEILELKKTKKPFMLVNRTVAGVDNYVVANDLLGAKLATKHLIKQGHHRIAHISGPLFTATGLSRFQGYREGLQEDNIDYIPVYVQESKYTVENGYESMEILLDLPDPPTAVFASNIMICLGAMKAIQDRGLTIPKDMSIIGVHDVFFTSTLQPPLTTVKMPLYEMGREAVKKLIAIIQGKEGETGQGVTIDGASLIVRSSTSPPPSK</sequence>
<evidence type="ECO:0000259" key="4">
    <source>
        <dbReference type="PROSITE" id="PS50932"/>
    </source>
</evidence>
<keyword evidence="1" id="KW-0805">Transcription regulation</keyword>
<keyword evidence="3" id="KW-0804">Transcription</keyword>
<keyword evidence="2" id="KW-0238">DNA-binding</keyword>
<name>A0ABX4EC08_9BACI</name>
<dbReference type="PANTHER" id="PTHR30146">
    <property type="entry name" value="LACI-RELATED TRANSCRIPTIONAL REPRESSOR"/>
    <property type="match status" value="1"/>
</dbReference>
<dbReference type="InterPro" id="IPR000843">
    <property type="entry name" value="HTH_LacI"/>
</dbReference>
<accession>A0ABX4EC08</accession>
<organism evidence="5 6">
    <name type="scientific">Domibacillus enclensis</name>
    <dbReference type="NCBI Taxonomy" id="1017273"/>
    <lineage>
        <taxon>Bacteria</taxon>
        <taxon>Bacillati</taxon>
        <taxon>Bacillota</taxon>
        <taxon>Bacilli</taxon>
        <taxon>Bacillales</taxon>
        <taxon>Bacillaceae</taxon>
        <taxon>Domibacillus</taxon>
    </lineage>
</organism>
<dbReference type="CDD" id="cd01392">
    <property type="entry name" value="HTH_LacI"/>
    <property type="match status" value="1"/>
</dbReference>
<dbReference type="EMBL" id="MWSK01000001">
    <property type="protein sequence ID" value="OXS79958.1"/>
    <property type="molecule type" value="Genomic_DNA"/>
</dbReference>
<evidence type="ECO:0000256" key="1">
    <source>
        <dbReference type="ARBA" id="ARBA00023015"/>
    </source>
</evidence>
<dbReference type="PANTHER" id="PTHR30146:SF109">
    <property type="entry name" value="HTH-TYPE TRANSCRIPTIONAL REGULATOR GALS"/>
    <property type="match status" value="1"/>
</dbReference>
<dbReference type="Proteomes" id="UP000215545">
    <property type="component" value="Unassembled WGS sequence"/>
</dbReference>
<evidence type="ECO:0000256" key="2">
    <source>
        <dbReference type="ARBA" id="ARBA00023125"/>
    </source>
</evidence>
<evidence type="ECO:0000256" key="3">
    <source>
        <dbReference type="ARBA" id="ARBA00023163"/>
    </source>
</evidence>
<dbReference type="Pfam" id="PF13377">
    <property type="entry name" value="Peripla_BP_3"/>
    <property type="match status" value="1"/>
</dbReference>